<dbReference type="InterPro" id="IPR036116">
    <property type="entry name" value="FN3_sf"/>
</dbReference>
<evidence type="ECO:0000256" key="2">
    <source>
        <dbReference type="ARBA" id="ARBA00012438"/>
    </source>
</evidence>
<evidence type="ECO:0000256" key="1">
    <source>
        <dbReference type="ARBA" id="ARBA00000085"/>
    </source>
</evidence>
<evidence type="ECO:0000313" key="16">
    <source>
        <dbReference type="EMBL" id="SDK98468.1"/>
    </source>
</evidence>
<evidence type="ECO:0000256" key="8">
    <source>
        <dbReference type="ARBA" id="ARBA00023012"/>
    </source>
</evidence>
<dbReference type="Pfam" id="PF02518">
    <property type="entry name" value="HATPase_c"/>
    <property type="match status" value="1"/>
</dbReference>
<dbReference type="EMBL" id="FNFO01000004">
    <property type="protein sequence ID" value="SDK98468.1"/>
    <property type="molecule type" value="Genomic_DNA"/>
</dbReference>
<evidence type="ECO:0000256" key="7">
    <source>
        <dbReference type="ARBA" id="ARBA00022840"/>
    </source>
</evidence>
<evidence type="ECO:0000259" key="13">
    <source>
        <dbReference type="PROSITE" id="PS01124"/>
    </source>
</evidence>
<dbReference type="GO" id="GO:0000155">
    <property type="term" value="F:phosphorelay sensor kinase activity"/>
    <property type="evidence" value="ECO:0007669"/>
    <property type="project" value="InterPro"/>
</dbReference>
<evidence type="ECO:0000256" key="9">
    <source>
        <dbReference type="ARBA" id="ARBA00023015"/>
    </source>
</evidence>
<keyword evidence="8" id="KW-0902">Two-component regulatory system</keyword>
<dbReference type="Gene3D" id="1.10.10.60">
    <property type="entry name" value="Homeodomain-like"/>
    <property type="match status" value="1"/>
</dbReference>
<dbReference type="Gene3D" id="2.60.40.10">
    <property type="entry name" value="Immunoglobulins"/>
    <property type="match status" value="1"/>
</dbReference>
<dbReference type="GO" id="GO:0043565">
    <property type="term" value="F:sequence-specific DNA binding"/>
    <property type="evidence" value="ECO:0007669"/>
    <property type="project" value="InterPro"/>
</dbReference>
<dbReference type="FunFam" id="3.30.565.10:FF:000037">
    <property type="entry name" value="Hybrid sensor histidine kinase/response regulator"/>
    <property type="match status" value="1"/>
</dbReference>
<dbReference type="Pfam" id="PF00072">
    <property type="entry name" value="Response_reg"/>
    <property type="match status" value="1"/>
</dbReference>
<dbReference type="PANTHER" id="PTHR43547:SF2">
    <property type="entry name" value="HYBRID SIGNAL TRANSDUCTION HISTIDINE KINASE C"/>
    <property type="match status" value="1"/>
</dbReference>
<dbReference type="Pfam" id="PF12833">
    <property type="entry name" value="HTH_18"/>
    <property type="match status" value="1"/>
</dbReference>
<feature type="domain" description="HTH araC/xylS-type" evidence="13">
    <location>
        <begin position="1276"/>
        <end position="1375"/>
    </location>
</feature>
<dbReference type="InterPro" id="IPR013783">
    <property type="entry name" value="Ig-like_fold"/>
</dbReference>
<dbReference type="InterPro" id="IPR011123">
    <property type="entry name" value="Y_Y_Y"/>
</dbReference>
<evidence type="ECO:0000313" key="17">
    <source>
        <dbReference type="Proteomes" id="UP000198510"/>
    </source>
</evidence>
<dbReference type="SUPFAM" id="SSF55874">
    <property type="entry name" value="ATPase domain of HSP90 chaperone/DNA topoisomerase II/histidine kinase"/>
    <property type="match status" value="1"/>
</dbReference>
<keyword evidence="6 16" id="KW-0418">Kinase</keyword>
<evidence type="ECO:0000256" key="12">
    <source>
        <dbReference type="PROSITE-ProRule" id="PRU00169"/>
    </source>
</evidence>
<name>A0A1G9GCN3_9BACT</name>
<evidence type="ECO:0000256" key="10">
    <source>
        <dbReference type="ARBA" id="ARBA00023125"/>
    </source>
</evidence>
<organism evidence="16 17">
    <name type="scientific">Catalinimonas alkaloidigena</name>
    <dbReference type="NCBI Taxonomy" id="1075417"/>
    <lineage>
        <taxon>Bacteria</taxon>
        <taxon>Pseudomonadati</taxon>
        <taxon>Bacteroidota</taxon>
        <taxon>Cytophagia</taxon>
        <taxon>Cytophagales</taxon>
        <taxon>Catalimonadaceae</taxon>
        <taxon>Catalinimonas</taxon>
    </lineage>
</organism>
<keyword evidence="11" id="KW-0804">Transcription</keyword>
<dbReference type="InterPro" id="IPR036097">
    <property type="entry name" value="HisK_dim/P_sf"/>
</dbReference>
<keyword evidence="5" id="KW-0547">Nucleotide-binding</keyword>
<dbReference type="CDD" id="cd00082">
    <property type="entry name" value="HisKA"/>
    <property type="match status" value="1"/>
</dbReference>
<keyword evidence="9" id="KW-0805">Transcription regulation</keyword>
<dbReference type="InterPro" id="IPR003594">
    <property type="entry name" value="HATPase_dom"/>
</dbReference>
<dbReference type="Gene3D" id="3.40.50.2300">
    <property type="match status" value="1"/>
</dbReference>
<dbReference type="SUPFAM" id="SSF52172">
    <property type="entry name" value="CheY-like"/>
    <property type="match status" value="1"/>
</dbReference>
<evidence type="ECO:0000256" key="6">
    <source>
        <dbReference type="ARBA" id="ARBA00022777"/>
    </source>
</evidence>
<dbReference type="InterPro" id="IPR011006">
    <property type="entry name" value="CheY-like_superfamily"/>
</dbReference>
<dbReference type="InterPro" id="IPR011110">
    <property type="entry name" value="Reg_prop"/>
</dbReference>
<dbReference type="CDD" id="cd17574">
    <property type="entry name" value="REC_OmpR"/>
    <property type="match status" value="1"/>
</dbReference>
<dbReference type="STRING" id="1075417.SAMN05421823_10467"/>
<dbReference type="InterPro" id="IPR003661">
    <property type="entry name" value="HisK_dim/P_dom"/>
</dbReference>
<dbReference type="SUPFAM" id="SSF63829">
    <property type="entry name" value="Calcium-dependent phosphotriesterase"/>
    <property type="match status" value="3"/>
</dbReference>
<dbReference type="SMART" id="SM00448">
    <property type="entry name" value="REC"/>
    <property type="match status" value="1"/>
</dbReference>
<dbReference type="CDD" id="cd00146">
    <property type="entry name" value="PKD"/>
    <property type="match status" value="1"/>
</dbReference>
<dbReference type="PRINTS" id="PR00344">
    <property type="entry name" value="BCTRLSENSOR"/>
</dbReference>
<dbReference type="Gene3D" id="3.30.565.10">
    <property type="entry name" value="Histidine kinase-like ATPase, C-terminal domain"/>
    <property type="match status" value="1"/>
</dbReference>
<dbReference type="InterPro" id="IPR001789">
    <property type="entry name" value="Sig_transdc_resp-reg_receiver"/>
</dbReference>
<dbReference type="FunFam" id="2.60.40.10:FF:000791">
    <property type="entry name" value="Two-component system sensor histidine kinase/response regulator"/>
    <property type="match status" value="1"/>
</dbReference>
<evidence type="ECO:0000256" key="4">
    <source>
        <dbReference type="ARBA" id="ARBA00022679"/>
    </source>
</evidence>
<protein>
    <recommendedName>
        <fullName evidence="2">histidine kinase</fullName>
        <ecNumber evidence="2">2.7.13.3</ecNumber>
    </recommendedName>
</protein>
<sequence>MFVLWGGKIASSQAQPTAVTFTHLSVEQGLSSTSVYCLAQTDEGFLWVGTQNGLHRFDGYAFDLFDFLPGDSTSLSNNWVKALATDSAGRLWVATNWGLNRYDRLHENFRAYLADHNDPHSLGDNNLWCLFTDSQGVVWVGTNNGLSRYDAQRDQFTTFRIPTDEGPVSNAINTIVEDDEGYLWVGTWGSGIYRFDRREESFASFVTLTGQQTARRQYVKVMRFDRAGVLWIGTQGNGLHRYDPRSHQYDIYRHDPQDPHSLGDNAVLSLQIDRQQNVWVGTYNGGISLWNDGHFLRYQSDYLDPKSLQGSWITSLLEDRSGIIWAGHDNGLSKFDPRGQRFLLYQNNPLDKNTVPEGNINVMYEGSDGLVWIGTWGEGLCSFDPKTQKFTRYHHQDSRQESLADNRVWGIREDATGKLWVATSSGLELLDKHTGIFQHLEALPDGDTLVSINEAPFSSLTLGPDGKFWIGTWGNGLYVYDSVQQTTRHLYYDPENPKSLSHDQIKSIFVDRSGTGWVCTSEGGLNRVQFDEAGELRLTRFMYNSRSPESLGSNSPNVVFEDSRQRIWIGTDGSGLSWFDGETGTFHRVLPPGAGAALNSVMGILEDRNGNLWLSTNRGIVKYHPNTEAFKQFDVTDGLQGTAFMASHCKLQNGMMMFGGHNGFNMFMPEQIQDSPFQAPVLINEFKLFNESVAIGEGRTERGKPLLTQPLYLTPELVLSYQDYVLSFGFAALDFTAPHKNYYAYMLEGFDDKWNYTDASQRLATYTNLEPGEYTFRVRGTNSDGVWSQHTASLHVVVTPPFWQTWWAYALYVVVAVLVLWQWRQYVVRRERLRNELRLKRLESEKLMEVDHMKTRFFTNISHEFRTPLTLILGPLQKKLAQMTPDHADRNEVQMMHRNAQRLLQLINQLLDISKLEAGNVKLEPTEGDLLGFLKSIVYSFSSLAEGKRVELLFESTREQLYAYFDRDKVEKIVSNLVSNAFKFTPEGGRVEIRVRTVGQTLNDREMVEIVVADTGIGIPADRVEKIFDRFYQVDGSHTREQEGTGIGLALTRELVALHGGVISADSELGKGSRFTVRLPLQLQERLLPAEESMVAPPRKPSIVFETEDAFPTPLTTDDEQVPLLLIVEDNTEVRRYIRESFDTLYRVEEAVHGQEGLNKAIQLVPDLIISDLMMPRMDGIELCRRLKTDERTSHIPVVLLTARASVESRLDGLETGADDYITKPFHPQELRVRVRNLVESRRKLRERFGKEVVKREVKLEPSEIAVTSSDERFLQNAIGVVEKHMGNPDFAVDTFEQEMALSKMQLYRKLKALTNQSPNEFIRTLRLKRAATLLGAQSGTVSEIAYEVGFNNLSYFSKCFKELFDVTPSEYASQSDSKSVVG</sequence>
<keyword evidence="3 12" id="KW-0597">Phosphoprotein</keyword>
<accession>A0A1G9GCN3</accession>
<dbReference type="PROSITE" id="PS01124">
    <property type="entry name" value="HTH_ARAC_FAMILY_2"/>
    <property type="match status" value="1"/>
</dbReference>
<dbReference type="InterPro" id="IPR018062">
    <property type="entry name" value="HTH_AraC-typ_CS"/>
</dbReference>
<dbReference type="SMART" id="SM00387">
    <property type="entry name" value="HATPase_c"/>
    <property type="match status" value="1"/>
</dbReference>
<dbReference type="Proteomes" id="UP000198510">
    <property type="component" value="Unassembled WGS sequence"/>
</dbReference>
<keyword evidence="10" id="KW-0238">DNA-binding</keyword>
<dbReference type="PROSITE" id="PS00041">
    <property type="entry name" value="HTH_ARAC_FAMILY_1"/>
    <property type="match status" value="1"/>
</dbReference>
<dbReference type="SMART" id="SM00388">
    <property type="entry name" value="HisKA"/>
    <property type="match status" value="1"/>
</dbReference>
<keyword evidence="17" id="KW-1185">Reference proteome</keyword>
<dbReference type="OrthoDB" id="9806995at2"/>
<dbReference type="InterPro" id="IPR009057">
    <property type="entry name" value="Homeodomain-like_sf"/>
</dbReference>
<comment type="catalytic activity">
    <reaction evidence="1">
        <text>ATP + protein L-histidine = ADP + protein N-phospho-L-histidine.</text>
        <dbReference type="EC" id="2.7.13.3"/>
    </reaction>
</comment>
<dbReference type="SMART" id="SM00342">
    <property type="entry name" value="HTH_ARAC"/>
    <property type="match status" value="1"/>
</dbReference>
<dbReference type="InterPro" id="IPR015943">
    <property type="entry name" value="WD40/YVTN_repeat-like_dom_sf"/>
</dbReference>
<gene>
    <name evidence="16" type="ORF">SAMN05421823_10467</name>
</gene>
<feature type="domain" description="Response regulatory" evidence="15">
    <location>
        <begin position="1124"/>
        <end position="1239"/>
    </location>
</feature>
<dbReference type="EC" id="2.7.13.3" evidence="2"/>
<proteinExistence type="predicted"/>
<dbReference type="Pfam" id="PF07494">
    <property type="entry name" value="Reg_prop"/>
    <property type="match status" value="8"/>
</dbReference>
<dbReference type="PROSITE" id="PS50110">
    <property type="entry name" value="RESPONSE_REGULATORY"/>
    <property type="match status" value="1"/>
</dbReference>
<dbReference type="SUPFAM" id="SSF47384">
    <property type="entry name" value="Homodimeric domain of signal transducing histidine kinase"/>
    <property type="match status" value="1"/>
</dbReference>
<evidence type="ECO:0000256" key="3">
    <source>
        <dbReference type="ARBA" id="ARBA00022553"/>
    </source>
</evidence>
<feature type="modified residue" description="4-aspartylphosphate" evidence="12">
    <location>
        <position position="1172"/>
    </location>
</feature>
<keyword evidence="4" id="KW-0808">Transferase</keyword>
<dbReference type="FunFam" id="1.10.287.130:FF:000034">
    <property type="entry name" value="Two-component system sensor histidine kinase/response regulator"/>
    <property type="match status" value="1"/>
</dbReference>
<evidence type="ECO:0000256" key="5">
    <source>
        <dbReference type="ARBA" id="ARBA00022741"/>
    </source>
</evidence>
<evidence type="ECO:0000256" key="11">
    <source>
        <dbReference type="ARBA" id="ARBA00023163"/>
    </source>
</evidence>
<dbReference type="CDD" id="cd16922">
    <property type="entry name" value="HATPase_EvgS-ArcB-TorS-like"/>
    <property type="match status" value="1"/>
</dbReference>
<keyword evidence="7" id="KW-0067">ATP-binding</keyword>
<dbReference type="PROSITE" id="PS50109">
    <property type="entry name" value="HIS_KIN"/>
    <property type="match status" value="1"/>
</dbReference>
<dbReference type="PANTHER" id="PTHR43547">
    <property type="entry name" value="TWO-COMPONENT HISTIDINE KINASE"/>
    <property type="match status" value="1"/>
</dbReference>
<evidence type="ECO:0000259" key="14">
    <source>
        <dbReference type="PROSITE" id="PS50109"/>
    </source>
</evidence>
<dbReference type="InterPro" id="IPR004358">
    <property type="entry name" value="Sig_transdc_His_kin-like_C"/>
</dbReference>
<dbReference type="Gene3D" id="1.10.287.130">
    <property type="match status" value="1"/>
</dbReference>
<evidence type="ECO:0000259" key="15">
    <source>
        <dbReference type="PROSITE" id="PS50110"/>
    </source>
</evidence>
<feature type="domain" description="Histidine kinase" evidence="14">
    <location>
        <begin position="860"/>
        <end position="1083"/>
    </location>
</feature>
<reference evidence="16 17" key="1">
    <citation type="submission" date="2016-10" db="EMBL/GenBank/DDBJ databases">
        <authorList>
            <person name="de Groot N.N."/>
        </authorList>
    </citation>
    <scope>NUCLEOTIDE SEQUENCE [LARGE SCALE GENOMIC DNA]</scope>
    <source>
        <strain evidence="16 17">DSM 25186</strain>
    </source>
</reference>
<dbReference type="Pfam" id="PF00512">
    <property type="entry name" value="HisKA"/>
    <property type="match status" value="1"/>
</dbReference>
<dbReference type="Gene3D" id="2.130.10.10">
    <property type="entry name" value="YVTN repeat-like/Quinoprotein amine dehydrogenase"/>
    <property type="match status" value="2"/>
</dbReference>
<dbReference type="SUPFAM" id="SSF46689">
    <property type="entry name" value="Homeodomain-like"/>
    <property type="match status" value="1"/>
</dbReference>
<dbReference type="SUPFAM" id="SSF49265">
    <property type="entry name" value="Fibronectin type III"/>
    <property type="match status" value="1"/>
</dbReference>
<dbReference type="GO" id="GO:0003700">
    <property type="term" value="F:DNA-binding transcription factor activity"/>
    <property type="evidence" value="ECO:0007669"/>
    <property type="project" value="InterPro"/>
</dbReference>
<dbReference type="InterPro" id="IPR018060">
    <property type="entry name" value="HTH_AraC"/>
</dbReference>
<dbReference type="GO" id="GO:0005524">
    <property type="term" value="F:ATP binding"/>
    <property type="evidence" value="ECO:0007669"/>
    <property type="project" value="UniProtKB-KW"/>
</dbReference>
<dbReference type="RefSeq" id="WP_089681853.1">
    <property type="nucleotide sequence ID" value="NZ_FNFO01000004.1"/>
</dbReference>
<dbReference type="Pfam" id="PF07495">
    <property type="entry name" value="Y_Y_Y"/>
    <property type="match status" value="1"/>
</dbReference>
<dbReference type="InterPro" id="IPR005467">
    <property type="entry name" value="His_kinase_dom"/>
</dbReference>
<dbReference type="InterPro" id="IPR036890">
    <property type="entry name" value="HATPase_C_sf"/>
</dbReference>